<organism evidence="3 4">
    <name type="scientific">Streptomyces halstedii</name>
    <dbReference type="NCBI Taxonomy" id="1944"/>
    <lineage>
        <taxon>Bacteria</taxon>
        <taxon>Bacillati</taxon>
        <taxon>Actinomycetota</taxon>
        <taxon>Actinomycetes</taxon>
        <taxon>Kitasatosporales</taxon>
        <taxon>Streptomycetaceae</taxon>
        <taxon>Streptomyces</taxon>
    </lineage>
</organism>
<feature type="compositionally biased region" description="Gly residues" evidence="1">
    <location>
        <begin position="141"/>
        <end position="155"/>
    </location>
</feature>
<proteinExistence type="predicted"/>
<feature type="compositionally biased region" description="Basic and acidic residues" evidence="1">
    <location>
        <begin position="249"/>
        <end position="258"/>
    </location>
</feature>
<comment type="caution">
    <text evidence="3">The sequence shown here is derived from an EMBL/GenBank/DDBJ whole genome shotgun (WGS) entry which is preliminary data.</text>
</comment>
<dbReference type="Pfam" id="PF13340">
    <property type="entry name" value="DUF4096"/>
    <property type="match status" value="1"/>
</dbReference>
<dbReference type="AlphaFoldDB" id="A0A6N9U4J7"/>
<evidence type="ECO:0000313" key="3">
    <source>
        <dbReference type="EMBL" id="NEA18764.1"/>
    </source>
</evidence>
<dbReference type="RefSeq" id="WP_164347866.1">
    <property type="nucleotide sequence ID" value="NZ_JAAGLQ010000540.1"/>
</dbReference>
<gene>
    <name evidence="3" type="ORF">G3I29_25315</name>
</gene>
<name>A0A6N9U4J7_STRHA</name>
<sequence>MGRGDLTDEQWKRLRLFLPVSNRRSGRWRDRRQLIDGILHRLRTGVQRRDLPERSGRGRPLTSVTGCGRPTGPGGVRSSRPRLERMGPTASTATFRSTHDRACPPARGRPPAPTCRRRWPQRGLGEGAPGRDAVAEPRRPPGGGGSGGEGLGRSRGGFTTKVHLSADGRCRRPLSLVVTLGRRAARTRFDPCWRRSVFPGPFGPAREKPDGLAADKAQSNGPCRLPARTGHPAHDPGEGRQPGPPACARPHDVGDHRTSTRIGTKDATPLIGPSITEVERVVS</sequence>
<feature type="region of interest" description="Disordered" evidence="1">
    <location>
        <begin position="51"/>
        <end position="159"/>
    </location>
</feature>
<dbReference type="EMBL" id="JAAGLQ010000540">
    <property type="protein sequence ID" value="NEA18764.1"/>
    <property type="molecule type" value="Genomic_DNA"/>
</dbReference>
<dbReference type="Proteomes" id="UP000471293">
    <property type="component" value="Unassembled WGS sequence"/>
</dbReference>
<reference evidence="3 4" key="1">
    <citation type="submission" date="2020-01" db="EMBL/GenBank/DDBJ databases">
        <title>Insect and environment-associated Actinomycetes.</title>
        <authorList>
            <person name="Currrie C."/>
            <person name="Chevrette M."/>
            <person name="Carlson C."/>
            <person name="Stubbendieck R."/>
            <person name="Wendt-Pienkowski E."/>
        </authorList>
    </citation>
    <scope>NUCLEOTIDE SEQUENCE [LARGE SCALE GENOMIC DNA]</scope>
    <source>
        <strain evidence="3 4">SID11342</strain>
    </source>
</reference>
<evidence type="ECO:0000259" key="2">
    <source>
        <dbReference type="Pfam" id="PF13340"/>
    </source>
</evidence>
<protein>
    <submittedName>
        <fullName evidence="3">Transposase</fullName>
    </submittedName>
</protein>
<evidence type="ECO:0000313" key="4">
    <source>
        <dbReference type="Proteomes" id="UP000471293"/>
    </source>
</evidence>
<accession>A0A6N9U4J7</accession>
<feature type="domain" description="Insertion element IS402-like" evidence="2">
    <location>
        <begin position="6"/>
        <end position="57"/>
    </location>
</feature>
<dbReference type="InterPro" id="IPR025161">
    <property type="entry name" value="IS402-like_dom"/>
</dbReference>
<feature type="region of interest" description="Disordered" evidence="1">
    <location>
        <begin position="201"/>
        <end position="283"/>
    </location>
</feature>
<evidence type="ECO:0000256" key="1">
    <source>
        <dbReference type="SAM" id="MobiDB-lite"/>
    </source>
</evidence>